<reference evidence="4 5" key="1">
    <citation type="submission" date="2019-03" db="EMBL/GenBank/DDBJ databases">
        <title>Sequencing the genomes of 1000 actinobacteria strains.</title>
        <authorList>
            <person name="Klenk H.-P."/>
        </authorList>
    </citation>
    <scope>NUCLEOTIDE SEQUENCE [LARGE SCALE GENOMIC DNA]</scope>
    <source>
        <strain evidence="4 5">DSM 18936</strain>
    </source>
</reference>
<organism evidence="4 5">
    <name type="scientific">Ilumatobacter fluminis</name>
    <dbReference type="NCBI Taxonomy" id="467091"/>
    <lineage>
        <taxon>Bacteria</taxon>
        <taxon>Bacillati</taxon>
        <taxon>Actinomycetota</taxon>
        <taxon>Acidimicrobiia</taxon>
        <taxon>Acidimicrobiales</taxon>
        <taxon>Ilumatobacteraceae</taxon>
        <taxon>Ilumatobacter</taxon>
    </lineage>
</organism>
<sequence>MRSSVDFGTLESMAHRLYGSAWHGVALGLLSTFAGLAVAELITGLVKGASSPVLPVGQEIIDIVPPAVKDWAIETFGTADKAVLILGTVISLGVIGSIVGILAVRGSRAAAYAVTGVVGLIGVWAVWMRPAPSFGKMLPSIIGTAVSIGVLWWLAPRSVVAGPEPTTDVSAPDQEPVAAGLPSTGATTTGATTTGPASTELIPVAGSSRRGFVMGAGIVAMGAVLLGGLGRVLKRRFDVDDERDALTLPEVDDTVPDPPMLETSTAAIDGNDFGLDGLTPFVVPNSDFYRIDTALSVPQVSKDDWSLRIHGMVDNEMELTFADLLERPMIERPITLSCVSNQVGGDLVGNAVWQGVRMKDLLDEAGVDPEATQVVSRSIDGWSCGSPTSIIMDGRDAMVAIAMNGEPLPAEHGYPVRLVVPGLYGYVSATKWVTEIEMTRWEDFDGYWVPRGWAKEGPIKIMARIDRPSNGRRLDRSADGAVDIAGLAWAIHRGISRVEVEIDEDGEWRECELAGVPSDDTWRQWRYRWTDFTPGEHRVTARAYDGDGEPQPVGPKSVAPDGAEGYHSVRFDIEG</sequence>
<dbReference type="Proteomes" id="UP000294558">
    <property type="component" value="Unassembled WGS sequence"/>
</dbReference>
<dbReference type="Gene3D" id="2.60.40.650">
    <property type="match status" value="1"/>
</dbReference>
<evidence type="ECO:0000256" key="1">
    <source>
        <dbReference type="SAM" id="MobiDB-lite"/>
    </source>
</evidence>
<dbReference type="SUPFAM" id="SSF56524">
    <property type="entry name" value="Oxidoreductase molybdopterin-binding domain"/>
    <property type="match status" value="1"/>
</dbReference>
<keyword evidence="2" id="KW-0472">Membrane</keyword>
<gene>
    <name evidence="4" type="ORF">BDK89_1980</name>
</gene>
<keyword evidence="2" id="KW-0812">Transmembrane</keyword>
<dbReference type="InterPro" id="IPR036374">
    <property type="entry name" value="OxRdtase_Mopterin-bd_sf"/>
</dbReference>
<dbReference type="GO" id="GO:0020037">
    <property type="term" value="F:heme binding"/>
    <property type="evidence" value="ECO:0007669"/>
    <property type="project" value="TreeGrafter"/>
</dbReference>
<dbReference type="Pfam" id="PF00174">
    <property type="entry name" value="Oxidored_molyb"/>
    <property type="match status" value="1"/>
</dbReference>
<dbReference type="OrthoDB" id="9795587at2"/>
<keyword evidence="2" id="KW-1133">Transmembrane helix</keyword>
<feature type="transmembrane region" description="Helical" evidence="2">
    <location>
        <begin position="109"/>
        <end position="127"/>
    </location>
</feature>
<dbReference type="PANTHER" id="PTHR19372:SF7">
    <property type="entry name" value="SULFITE OXIDASE, MITOCHONDRIAL"/>
    <property type="match status" value="1"/>
</dbReference>
<dbReference type="GO" id="GO:0006790">
    <property type="term" value="P:sulfur compound metabolic process"/>
    <property type="evidence" value="ECO:0007669"/>
    <property type="project" value="TreeGrafter"/>
</dbReference>
<feature type="transmembrane region" description="Helical" evidence="2">
    <location>
        <begin position="134"/>
        <end position="155"/>
    </location>
</feature>
<evidence type="ECO:0000259" key="3">
    <source>
        <dbReference type="Pfam" id="PF00174"/>
    </source>
</evidence>
<dbReference type="InterPro" id="IPR014756">
    <property type="entry name" value="Ig_E-set"/>
</dbReference>
<feature type="transmembrane region" description="Helical" evidence="2">
    <location>
        <begin position="20"/>
        <end position="42"/>
    </location>
</feature>
<feature type="transmembrane region" description="Helical" evidence="2">
    <location>
        <begin position="212"/>
        <end position="233"/>
    </location>
</feature>
<name>A0A4R7HZ28_9ACTN</name>
<dbReference type="InterPro" id="IPR000572">
    <property type="entry name" value="OxRdtase_Mopterin-bd_dom"/>
</dbReference>
<evidence type="ECO:0000313" key="4">
    <source>
        <dbReference type="EMBL" id="TDT16391.1"/>
    </source>
</evidence>
<dbReference type="PANTHER" id="PTHR19372">
    <property type="entry name" value="SULFITE REDUCTASE"/>
    <property type="match status" value="1"/>
</dbReference>
<dbReference type="AlphaFoldDB" id="A0A4R7HZ28"/>
<comment type="caution">
    <text evidence="4">The sequence shown here is derived from an EMBL/GenBank/DDBJ whole genome shotgun (WGS) entry which is preliminary data.</text>
</comment>
<dbReference type="GO" id="GO:0043546">
    <property type="term" value="F:molybdopterin cofactor binding"/>
    <property type="evidence" value="ECO:0007669"/>
    <property type="project" value="TreeGrafter"/>
</dbReference>
<dbReference type="GO" id="GO:0008482">
    <property type="term" value="F:sulfite oxidase activity"/>
    <property type="evidence" value="ECO:0007669"/>
    <property type="project" value="TreeGrafter"/>
</dbReference>
<protein>
    <submittedName>
        <fullName evidence="4">DMSO/TMAO reductase YedYZ molybdopterin-dependent catalytic subunit</fullName>
    </submittedName>
</protein>
<keyword evidence="5" id="KW-1185">Reference proteome</keyword>
<feature type="region of interest" description="Disordered" evidence="1">
    <location>
        <begin position="543"/>
        <end position="575"/>
    </location>
</feature>
<dbReference type="Gene3D" id="3.90.420.10">
    <property type="entry name" value="Oxidoreductase, molybdopterin-binding domain"/>
    <property type="match status" value="1"/>
</dbReference>
<evidence type="ECO:0000313" key="5">
    <source>
        <dbReference type="Proteomes" id="UP000294558"/>
    </source>
</evidence>
<proteinExistence type="predicted"/>
<feature type="compositionally biased region" description="Low complexity" evidence="1">
    <location>
        <begin position="178"/>
        <end position="198"/>
    </location>
</feature>
<dbReference type="EMBL" id="SOAU01000001">
    <property type="protein sequence ID" value="TDT16391.1"/>
    <property type="molecule type" value="Genomic_DNA"/>
</dbReference>
<feature type="domain" description="Oxidoreductase molybdopterin-binding" evidence="3">
    <location>
        <begin position="295"/>
        <end position="448"/>
    </location>
</feature>
<feature type="region of interest" description="Disordered" evidence="1">
    <location>
        <begin position="164"/>
        <end position="198"/>
    </location>
</feature>
<dbReference type="SUPFAM" id="SSF81296">
    <property type="entry name" value="E set domains"/>
    <property type="match status" value="1"/>
</dbReference>
<evidence type="ECO:0000256" key="2">
    <source>
        <dbReference type="SAM" id="Phobius"/>
    </source>
</evidence>
<feature type="transmembrane region" description="Helical" evidence="2">
    <location>
        <begin position="82"/>
        <end position="103"/>
    </location>
</feature>
<accession>A0A4R7HZ28</accession>